<dbReference type="InterPro" id="IPR003593">
    <property type="entry name" value="AAA+_ATPase"/>
</dbReference>
<sequence length="299" mass="33836">MLTIQNVTKHYEKAEALKDISMAVPEGTCYGLVGPNGAGKSTLIKMITSIIRDYEGKIEFNEQRISDKTKQKLGYVPQDIVLEENITASGNLYLFGRIYGLKGNKLAQRTKEVLALIGLSERSKDKVSTFSGGMKRRLNIGCALMHNPELIIMDEPTVGIDPQSRQYIFQMIEELKTAGKTVIYASHYMEEVERLCDDVAFLDRGELIENGLVSELLQQYAIPSIYIKADHISAEQLESYGDVSQEKDAFLIYTEEALSAMENLISYCREKKIDVERLELVRPRLEDVFFRLTGSNLRD</sequence>
<dbReference type="AlphaFoldDB" id="A0A0A1MQ66"/>
<organism evidence="5 6">
    <name type="scientific">Oceanobacillus oncorhynchi</name>
    <dbReference type="NCBI Taxonomy" id="545501"/>
    <lineage>
        <taxon>Bacteria</taxon>
        <taxon>Bacillati</taxon>
        <taxon>Bacillota</taxon>
        <taxon>Bacilli</taxon>
        <taxon>Bacillales</taxon>
        <taxon>Bacillaceae</taxon>
        <taxon>Oceanobacillus</taxon>
    </lineage>
</organism>
<keyword evidence="1" id="KW-0813">Transport</keyword>
<dbReference type="STRING" id="545501.BN997_01610"/>
<reference evidence="5 6" key="1">
    <citation type="submission" date="2014-11" db="EMBL/GenBank/DDBJ databases">
        <authorList>
            <person name="Urmite Genomes Urmite Genomes"/>
        </authorList>
    </citation>
    <scope>NUCLEOTIDE SEQUENCE [LARGE SCALE GENOMIC DNA]</scope>
    <source>
        <strain evidence="5 6">Oc5</strain>
    </source>
</reference>
<evidence type="ECO:0000259" key="4">
    <source>
        <dbReference type="PROSITE" id="PS50893"/>
    </source>
</evidence>
<accession>A0A0A1MQ66</accession>
<dbReference type="OrthoDB" id="9804819at2"/>
<dbReference type="Pfam" id="PF00005">
    <property type="entry name" value="ABC_tran"/>
    <property type="match status" value="1"/>
</dbReference>
<dbReference type="InterPro" id="IPR003439">
    <property type="entry name" value="ABC_transporter-like_ATP-bd"/>
</dbReference>
<dbReference type="GO" id="GO:0005524">
    <property type="term" value="F:ATP binding"/>
    <property type="evidence" value="ECO:0007669"/>
    <property type="project" value="UniProtKB-KW"/>
</dbReference>
<dbReference type="SUPFAM" id="SSF52540">
    <property type="entry name" value="P-loop containing nucleoside triphosphate hydrolases"/>
    <property type="match status" value="1"/>
</dbReference>
<evidence type="ECO:0000256" key="3">
    <source>
        <dbReference type="ARBA" id="ARBA00022840"/>
    </source>
</evidence>
<dbReference type="InterPro" id="IPR025302">
    <property type="entry name" value="DrrA1/2-like_C"/>
</dbReference>
<dbReference type="SMART" id="SM00382">
    <property type="entry name" value="AAA"/>
    <property type="match status" value="1"/>
</dbReference>
<proteinExistence type="predicted"/>
<dbReference type="InterPro" id="IPR017871">
    <property type="entry name" value="ABC_transporter-like_CS"/>
</dbReference>
<evidence type="ECO:0000313" key="5">
    <source>
        <dbReference type="EMBL" id="CEI81757.1"/>
    </source>
</evidence>
<dbReference type="PANTHER" id="PTHR43582:SF2">
    <property type="entry name" value="LINEARMYCIN RESISTANCE ATP-BINDING PROTEIN LNRL"/>
    <property type="match status" value="1"/>
</dbReference>
<keyword evidence="6" id="KW-1185">Reference proteome</keyword>
<dbReference type="RefSeq" id="WP_042531108.1">
    <property type="nucleotide sequence ID" value="NZ_CDGG01000001.1"/>
</dbReference>
<dbReference type="PANTHER" id="PTHR43582">
    <property type="entry name" value="LINEARMYCIN RESISTANCE ATP-BINDING PROTEIN LNRL"/>
    <property type="match status" value="1"/>
</dbReference>
<gene>
    <name evidence="5" type="primary">yxlF_2</name>
    <name evidence="5" type="ORF">BN997_01610</name>
</gene>
<dbReference type="EMBL" id="CDGG01000001">
    <property type="protein sequence ID" value="CEI81757.1"/>
    <property type="molecule type" value="Genomic_DNA"/>
</dbReference>
<name>A0A0A1MQ66_9BACI</name>
<dbReference type="Gene3D" id="3.40.50.300">
    <property type="entry name" value="P-loop containing nucleotide triphosphate hydrolases"/>
    <property type="match status" value="1"/>
</dbReference>
<protein>
    <submittedName>
        <fullName evidence="5">Putative ABC transporter ATP-binding protein YxlF</fullName>
    </submittedName>
</protein>
<dbReference type="PROSITE" id="PS00211">
    <property type="entry name" value="ABC_TRANSPORTER_1"/>
    <property type="match status" value="1"/>
</dbReference>
<evidence type="ECO:0000313" key="6">
    <source>
        <dbReference type="Proteomes" id="UP000040453"/>
    </source>
</evidence>
<dbReference type="Pfam" id="PF13732">
    <property type="entry name" value="DrrA1-3_C"/>
    <property type="match status" value="1"/>
</dbReference>
<keyword evidence="3 5" id="KW-0067">ATP-binding</keyword>
<feature type="domain" description="ABC transporter" evidence="4">
    <location>
        <begin position="2"/>
        <end position="229"/>
    </location>
</feature>
<dbReference type="Proteomes" id="UP000040453">
    <property type="component" value="Unassembled WGS sequence"/>
</dbReference>
<dbReference type="InterPro" id="IPR027417">
    <property type="entry name" value="P-loop_NTPase"/>
</dbReference>
<evidence type="ECO:0000256" key="1">
    <source>
        <dbReference type="ARBA" id="ARBA00022448"/>
    </source>
</evidence>
<keyword evidence="2" id="KW-0547">Nucleotide-binding</keyword>
<evidence type="ECO:0000256" key="2">
    <source>
        <dbReference type="ARBA" id="ARBA00022741"/>
    </source>
</evidence>
<dbReference type="PROSITE" id="PS50893">
    <property type="entry name" value="ABC_TRANSPORTER_2"/>
    <property type="match status" value="1"/>
</dbReference>
<dbReference type="GO" id="GO:0016887">
    <property type="term" value="F:ATP hydrolysis activity"/>
    <property type="evidence" value="ECO:0007669"/>
    <property type="project" value="InterPro"/>
</dbReference>